<protein>
    <submittedName>
        <fullName evidence="6">Transcriptional regulator</fullName>
    </submittedName>
</protein>
<name>A0A0R1V7N2_9LACO</name>
<evidence type="ECO:0000256" key="3">
    <source>
        <dbReference type="ARBA" id="ARBA00023163"/>
    </source>
</evidence>
<keyword evidence="7" id="KW-1185">Reference proteome</keyword>
<evidence type="ECO:0000259" key="4">
    <source>
        <dbReference type="PROSITE" id="PS51071"/>
    </source>
</evidence>
<dbReference type="GO" id="GO:0003677">
    <property type="term" value="F:DNA binding"/>
    <property type="evidence" value="ECO:0007669"/>
    <property type="project" value="UniProtKB-KW"/>
</dbReference>
<dbReference type="Pfam" id="PF01380">
    <property type="entry name" value="SIS"/>
    <property type="match status" value="1"/>
</dbReference>
<dbReference type="InterPro" id="IPR047640">
    <property type="entry name" value="RpiR-like"/>
</dbReference>
<dbReference type="SUPFAM" id="SSF46689">
    <property type="entry name" value="Homeodomain-like"/>
    <property type="match status" value="1"/>
</dbReference>
<dbReference type="PANTHER" id="PTHR30514">
    <property type="entry name" value="GLUCOKINASE"/>
    <property type="match status" value="1"/>
</dbReference>
<evidence type="ECO:0000313" key="6">
    <source>
        <dbReference type="EMBL" id="KRL99013.1"/>
    </source>
</evidence>
<dbReference type="Gene3D" id="1.10.10.10">
    <property type="entry name" value="Winged helix-like DNA-binding domain superfamily/Winged helix DNA-binding domain"/>
    <property type="match status" value="1"/>
</dbReference>
<accession>A0A0R1V7N2</accession>
<sequence>MVGYIMKNVYTFLKEEIMEKKLSSAEHYLWGLIQNHIDQIGDMSIVKLSEYANVSTATIVRTMKKKGYSGYTDFRHELLSKEKNGPKYNILRQADSVIRSVIMKNETELNNTLKNLEIDVIEDAIHQIQNAKMVYIFARGLSESIGHELQMKLQLVDKYTELQTDPNIIKTVAKKIPTNCVAIFISLNGKTPELVEAAKTLEKKEVTKIVFTTNLSSSIATLADLLFCGFKSETTYFPDYEVRSRLPLQIMTRILMDSYVVRTKK</sequence>
<dbReference type="Proteomes" id="UP000051166">
    <property type="component" value="Unassembled WGS sequence"/>
</dbReference>
<dbReference type="InterPro" id="IPR036388">
    <property type="entry name" value="WH-like_DNA-bd_sf"/>
</dbReference>
<dbReference type="AlphaFoldDB" id="A0A0R1V7N2"/>
<dbReference type="InterPro" id="IPR009057">
    <property type="entry name" value="Homeodomain-like_sf"/>
</dbReference>
<dbReference type="GO" id="GO:1901135">
    <property type="term" value="P:carbohydrate derivative metabolic process"/>
    <property type="evidence" value="ECO:0007669"/>
    <property type="project" value="InterPro"/>
</dbReference>
<dbReference type="InterPro" id="IPR046348">
    <property type="entry name" value="SIS_dom_sf"/>
</dbReference>
<dbReference type="InterPro" id="IPR035472">
    <property type="entry name" value="RpiR-like_SIS"/>
</dbReference>
<dbReference type="PROSITE" id="PS51464">
    <property type="entry name" value="SIS"/>
    <property type="match status" value="1"/>
</dbReference>
<dbReference type="Gene3D" id="3.40.50.10490">
    <property type="entry name" value="Glucose-6-phosphate isomerase like protein, domain 1"/>
    <property type="match status" value="1"/>
</dbReference>
<keyword evidence="2" id="KW-0238">DNA-binding</keyword>
<dbReference type="EMBL" id="AZFQ01000034">
    <property type="protein sequence ID" value="KRL99013.1"/>
    <property type="molecule type" value="Genomic_DNA"/>
</dbReference>
<dbReference type="InterPro" id="IPR000281">
    <property type="entry name" value="HTH_RpiR"/>
</dbReference>
<dbReference type="SUPFAM" id="SSF53697">
    <property type="entry name" value="SIS domain"/>
    <property type="match status" value="1"/>
</dbReference>
<keyword evidence="3" id="KW-0804">Transcription</keyword>
<dbReference type="Pfam" id="PF01418">
    <property type="entry name" value="HTH_6"/>
    <property type="match status" value="1"/>
</dbReference>
<feature type="domain" description="HTH rpiR-type" evidence="4">
    <location>
        <begin position="9"/>
        <end position="85"/>
    </location>
</feature>
<comment type="caution">
    <text evidence="6">The sequence shown here is derived from an EMBL/GenBank/DDBJ whole genome shotgun (WGS) entry which is preliminary data.</text>
</comment>
<evidence type="ECO:0000256" key="1">
    <source>
        <dbReference type="ARBA" id="ARBA00023015"/>
    </source>
</evidence>
<keyword evidence="1" id="KW-0805">Transcription regulation</keyword>
<feature type="domain" description="SIS" evidence="5">
    <location>
        <begin position="124"/>
        <end position="265"/>
    </location>
</feature>
<gene>
    <name evidence="6" type="ORF">FD50_GL000282</name>
</gene>
<dbReference type="CDD" id="cd05013">
    <property type="entry name" value="SIS_RpiR"/>
    <property type="match status" value="1"/>
</dbReference>
<evidence type="ECO:0000256" key="2">
    <source>
        <dbReference type="ARBA" id="ARBA00023125"/>
    </source>
</evidence>
<proteinExistence type="predicted"/>
<dbReference type="PANTHER" id="PTHR30514:SF21">
    <property type="entry name" value="RPIR-FAMILY TRANSCRIPTIONAL REGULATOR"/>
    <property type="match status" value="1"/>
</dbReference>
<dbReference type="PATRIC" id="fig|1423801.4.peg.289"/>
<dbReference type="GO" id="GO:0003700">
    <property type="term" value="F:DNA-binding transcription factor activity"/>
    <property type="evidence" value="ECO:0007669"/>
    <property type="project" value="InterPro"/>
</dbReference>
<dbReference type="STRING" id="1423801.FD50_GL000282"/>
<dbReference type="InterPro" id="IPR001347">
    <property type="entry name" value="SIS_dom"/>
</dbReference>
<reference evidence="6 7" key="1">
    <citation type="journal article" date="2015" name="Genome Announc.">
        <title>Expanding the biotechnology potential of lactobacilli through comparative genomics of 213 strains and associated genera.</title>
        <authorList>
            <person name="Sun Z."/>
            <person name="Harris H.M."/>
            <person name="McCann A."/>
            <person name="Guo C."/>
            <person name="Argimon S."/>
            <person name="Zhang W."/>
            <person name="Yang X."/>
            <person name="Jeffery I.B."/>
            <person name="Cooney J.C."/>
            <person name="Kagawa T.F."/>
            <person name="Liu W."/>
            <person name="Song Y."/>
            <person name="Salvetti E."/>
            <person name="Wrobel A."/>
            <person name="Rasinkangas P."/>
            <person name="Parkhill J."/>
            <person name="Rea M.C."/>
            <person name="O'Sullivan O."/>
            <person name="Ritari J."/>
            <person name="Douillard F.P."/>
            <person name="Paul Ross R."/>
            <person name="Yang R."/>
            <person name="Briner A.E."/>
            <person name="Felis G.E."/>
            <person name="de Vos W.M."/>
            <person name="Barrangou R."/>
            <person name="Klaenhammer T.R."/>
            <person name="Caufield P.W."/>
            <person name="Cui Y."/>
            <person name="Zhang H."/>
            <person name="O'Toole P.W."/>
        </authorList>
    </citation>
    <scope>NUCLEOTIDE SEQUENCE [LARGE SCALE GENOMIC DNA]</scope>
    <source>
        <strain evidence="6 7">DSM 16230</strain>
    </source>
</reference>
<organism evidence="6 7">
    <name type="scientific">Liquorilactobacillus satsumensis DSM 16230 = JCM 12392</name>
    <dbReference type="NCBI Taxonomy" id="1423801"/>
    <lineage>
        <taxon>Bacteria</taxon>
        <taxon>Bacillati</taxon>
        <taxon>Bacillota</taxon>
        <taxon>Bacilli</taxon>
        <taxon>Lactobacillales</taxon>
        <taxon>Lactobacillaceae</taxon>
        <taxon>Liquorilactobacillus</taxon>
    </lineage>
</organism>
<dbReference type="GO" id="GO:0097367">
    <property type="term" value="F:carbohydrate derivative binding"/>
    <property type="evidence" value="ECO:0007669"/>
    <property type="project" value="InterPro"/>
</dbReference>
<dbReference type="PROSITE" id="PS51071">
    <property type="entry name" value="HTH_RPIR"/>
    <property type="match status" value="1"/>
</dbReference>
<evidence type="ECO:0000259" key="5">
    <source>
        <dbReference type="PROSITE" id="PS51464"/>
    </source>
</evidence>
<evidence type="ECO:0000313" key="7">
    <source>
        <dbReference type="Proteomes" id="UP000051166"/>
    </source>
</evidence>